<protein>
    <submittedName>
        <fullName evidence="3">CRISPR-associated endonuclease Cas9</fullName>
    </submittedName>
    <submittedName>
        <fullName evidence="2">HNH endonuclease</fullName>
    </submittedName>
</protein>
<dbReference type="SMART" id="SM00507">
    <property type="entry name" value="HNHc"/>
    <property type="match status" value="1"/>
</dbReference>
<accession>A0A3D3R294</accession>
<dbReference type="Proteomes" id="UP000322887">
    <property type="component" value="Chromosome"/>
</dbReference>
<reference evidence="3 5" key="2">
    <citation type="submission" date="2019-08" db="EMBL/GenBank/DDBJ databases">
        <title>Deep-cultivation of Planctomycetes and their phenomic and genomic characterization uncovers novel biology.</title>
        <authorList>
            <person name="Wiegand S."/>
            <person name="Jogler M."/>
            <person name="Boedeker C."/>
            <person name="Pinto D."/>
            <person name="Vollmers J."/>
            <person name="Rivas-Marin E."/>
            <person name="Kohn T."/>
            <person name="Peeters S.H."/>
            <person name="Heuer A."/>
            <person name="Rast P."/>
            <person name="Oberbeckmann S."/>
            <person name="Bunk B."/>
            <person name="Jeske O."/>
            <person name="Meyerdierks A."/>
            <person name="Storesund J.E."/>
            <person name="Kallscheuer N."/>
            <person name="Luecker S."/>
            <person name="Lage O.M."/>
            <person name="Pohl T."/>
            <person name="Merkel B.J."/>
            <person name="Hornburger P."/>
            <person name="Mueller R.-W."/>
            <person name="Bruemmer F."/>
            <person name="Labrenz M."/>
            <person name="Spormann A.M."/>
            <person name="Op den Camp H."/>
            <person name="Overmann J."/>
            <person name="Amann R."/>
            <person name="Jetten M.S.M."/>
            <person name="Mascher T."/>
            <person name="Medema M.H."/>
            <person name="Devos D.P."/>
            <person name="Kaster A.-K."/>
            <person name="Ovreas L."/>
            <person name="Rohde M."/>
            <person name="Galperin M.Y."/>
            <person name="Jogler C."/>
        </authorList>
    </citation>
    <scope>NUCLEOTIDE SEQUENCE [LARGE SCALE GENOMIC DNA]</scope>
    <source>
        <strain evidence="3 5">DSM 8797</strain>
    </source>
</reference>
<dbReference type="EMBL" id="CP042910">
    <property type="protein sequence ID" value="QEG14566.1"/>
    <property type="molecule type" value="Genomic_DNA"/>
</dbReference>
<dbReference type="EMBL" id="DQAY01000022">
    <property type="protein sequence ID" value="HCO22087.1"/>
    <property type="molecule type" value="Genomic_DNA"/>
</dbReference>
<proteinExistence type="predicted"/>
<dbReference type="AlphaFoldDB" id="A0A3D3R294"/>
<dbReference type="CDD" id="cd00085">
    <property type="entry name" value="HNHc"/>
    <property type="match status" value="1"/>
</dbReference>
<dbReference type="InterPro" id="IPR003615">
    <property type="entry name" value="HNH_nuc"/>
</dbReference>
<keyword evidence="2" id="KW-0540">Nuclease</keyword>
<reference evidence="2 4" key="1">
    <citation type="journal article" date="2018" name="Nat. Biotechnol.">
        <title>A standardized bacterial taxonomy based on genome phylogeny substantially revises the tree of life.</title>
        <authorList>
            <person name="Parks D.H."/>
            <person name="Chuvochina M."/>
            <person name="Waite D.W."/>
            <person name="Rinke C."/>
            <person name="Skarshewski A."/>
            <person name="Chaumeil P.A."/>
            <person name="Hugenholtz P."/>
        </authorList>
    </citation>
    <scope>NUCLEOTIDE SEQUENCE [LARGE SCALE GENOMIC DNA]</scope>
    <source>
        <strain evidence="2">UBA9375</strain>
    </source>
</reference>
<name>A0A3D3R294_9PLAN</name>
<dbReference type="GeneID" id="98645089"/>
<dbReference type="RefSeq" id="WP_002647331.1">
    <property type="nucleotide sequence ID" value="NZ_CAXAST010000008.1"/>
</dbReference>
<feature type="domain" description="C2H2-type" evidence="1">
    <location>
        <begin position="124"/>
        <end position="146"/>
    </location>
</feature>
<sequence length="216" mass="24758">MISATTGKAQSSAMQASVLALNKTYSPVHVISAKRAFCLLSKDIAEVISVEDGTYMNYDFSSWIEISGLRAEFNERDELEDWIQSVNFEIQVPRVVRLLRYDRIPNNTIKFNRRNIFIRDSYRCQYCQKKFSLKQLSLDHVIPRSHGGGMSWENIVSACRRCNTKKGGRTPSQAGMKLFQKPAKPSRNPVLLQQVKHAKYESWKNFVGTKELLTCD</sequence>
<dbReference type="InterPro" id="IPR013087">
    <property type="entry name" value="Znf_C2H2_type"/>
</dbReference>
<evidence type="ECO:0000313" key="5">
    <source>
        <dbReference type="Proteomes" id="UP000322887"/>
    </source>
</evidence>
<keyword evidence="2" id="KW-0378">Hydrolase</keyword>
<dbReference type="PANTHER" id="PTHR33877:SF2">
    <property type="entry name" value="OS07G0170200 PROTEIN"/>
    <property type="match status" value="1"/>
</dbReference>
<dbReference type="Pfam" id="PF14279">
    <property type="entry name" value="HNH_5"/>
    <property type="match status" value="1"/>
</dbReference>
<evidence type="ECO:0000259" key="1">
    <source>
        <dbReference type="PROSITE" id="PS00028"/>
    </source>
</evidence>
<keyword evidence="5" id="KW-1185">Reference proteome</keyword>
<organism evidence="2 4">
    <name type="scientific">Gimesia maris</name>
    <dbReference type="NCBI Taxonomy" id="122"/>
    <lineage>
        <taxon>Bacteria</taxon>
        <taxon>Pseudomonadati</taxon>
        <taxon>Planctomycetota</taxon>
        <taxon>Planctomycetia</taxon>
        <taxon>Planctomycetales</taxon>
        <taxon>Planctomycetaceae</taxon>
        <taxon>Gimesia</taxon>
    </lineage>
</organism>
<dbReference type="PANTHER" id="PTHR33877">
    <property type="entry name" value="SLL1193 PROTEIN"/>
    <property type="match status" value="1"/>
</dbReference>
<accession>A0A517X561</accession>
<dbReference type="GO" id="GO:0004519">
    <property type="term" value="F:endonuclease activity"/>
    <property type="evidence" value="ECO:0007669"/>
    <property type="project" value="UniProtKB-KW"/>
</dbReference>
<dbReference type="Proteomes" id="UP000263642">
    <property type="component" value="Unassembled WGS sequence"/>
</dbReference>
<keyword evidence="2" id="KW-0255">Endonuclease</keyword>
<gene>
    <name evidence="3" type="primary">cas9_1</name>
    <name evidence="2" type="ORF">DIT97_03095</name>
    <name evidence="3" type="ORF">GmarT_04020</name>
</gene>
<dbReference type="Gene3D" id="1.10.30.50">
    <property type="match status" value="1"/>
</dbReference>
<dbReference type="InterPro" id="IPR052892">
    <property type="entry name" value="NA-targeting_endonuclease"/>
</dbReference>
<evidence type="ECO:0000313" key="4">
    <source>
        <dbReference type="Proteomes" id="UP000263642"/>
    </source>
</evidence>
<dbReference type="PROSITE" id="PS00028">
    <property type="entry name" value="ZINC_FINGER_C2H2_1"/>
    <property type="match status" value="1"/>
</dbReference>
<evidence type="ECO:0000313" key="2">
    <source>
        <dbReference type="EMBL" id="HCO22087.1"/>
    </source>
</evidence>
<dbReference type="InterPro" id="IPR029471">
    <property type="entry name" value="HNH_5"/>
</dbReference>
<evidence type="ECO:0000313" key="3">
    <source>
        <dbReference type="EMBL" id="QEG14566.1"/>
    </source>
</evidence>